<keyword evidence="5" id="KW-0812">Transmembrane</keyword>
<evidence type="ECO:0000313" key="9">
    <source>
        <dbReference type="Proteomes" id="UP000755551"/>
    </source>
</evidence>
<name>A0ABS6M906_9GAMM</name>
<evidence type="ECO:0000313" key="8">
    <source>
        <dbReference type="EMBL" id="MBV0932725.1"/>
    </source>
</evidence>
<evidence type="ECO:0000256" key="1">
    <source>
        <dbReference type="ARBA" id="ARBA00004370"/>
    </source>
</evidence>
<evidence type="ECO:0000256" key="2">
    <source>
        <dbReference type="ARBA" id="ARBA00023224"/>
    </source>
</evidence>
<feature type="transmembrane region" description="Helical" evidence="5">
    <location>
        <begin position="182"/>
        <end position="201"/>
    </location>
</feature>
<dbReference type="InterPro" id="IPR003660">
    <property type="entry name" value="HAMP_dom"/>
</dbReference>
<dbReference type="CDD" id="cd11386">
    <property type="entry name" value="MCP_signal"/>
    <property type="match status" value="1"/>
</dbReference>
<feature type="transmembrane region" description="Helical" evidence="5">
    <location>
        <begin position="154"/>
        <end position="176"/>
    </location>
</feature>
<keyword evidence="5" id="KW-1133">Transmembrane helix</keyword>
<evidence type="ECO:0000256" key="4">
    <source>
        <dbReference type="PROSITE-ProRule" id="PRU00284"/>
    </source>
</evidence>
<dbReference type="Pfam" id="PF00015">
    <property type="entry name" value="MCPsignal"/>
    <property type="match status" value="1"/>
</dbReference>
<evidence type="ECO:0000256" key="5">
    <source>
        <dbReference type="SAM" id="Phobius"/>
    </source>
</evidence>
<dbReference type="Pfam" id="PF00672">
    <property type="entry name" value="HAMP"/>
    <property type="match status" value="1"/>
</dbReference>
<gene>
    <name evidence="8" type="ORF">KTN04_05175</name>
</gene>
<dbReference type="PROSITE" id="PS50885">
    <property type="entry name" value="HAMP"/>
    <property type="match status" value="1"/>
</dbReference>
<comment type="caution">
    <text evidence="8">The sequence shown here is derived from an EMBL/GenBank/DDBJ whole genome shotgun (WGS) entry which is preliminary data.</text>
</comment>
<keyword evidence="2 4" id="KW-0807">Transducer</keyword>
<dbReference type="CDD" id="cd06225">
    <property type="entry name" value="HAMP"/>
    <property type="match status" value="1"/>
</dbReference>
<comment type="similarity">
    <text evidence="3">Belongs to the methyl-accepting chemotaxis (MCP) protein family.</text>
</comment>
<protein>
    <submittedName>
        <fullName evidence="8">Methyl-accepting chemotaxis protein</fullName>
    </submittedName>
</protein>
<comment type="subcellular location">
    <subcellularLocation>
        <location evidence="1">Membrane</location>
    </subcellularLocation>
</comment>
<dbReference type="PANTHER" id="PTHR32089:SF112">
    <property type="entry name" value="LYSOZYME-LIKE PROTEIN-RELATED"/>
    <property type="match status" value="1"/>
</dbReference>
<dbReference type="PANTHER" id="PTHR32089">
    <property type="entry name" value="METHYL-ACCEPTING CHEMOTAXIS PROTEIN MCPB"/>
    <property type="match status" value="1"/>
</dbReference>
<feature type="domain" description="HAMP" evidence="7">
    <location>
        <begin position="202"/>
        <end position="258"/>
    </location>
</feature>
<evidence type="ECO:0000259" key="6">
    <source>
        <dbReference type="PROSITE" id="PS50111"/>
    </source>
</evidence>
<evidence type="ECO:0000259" key="7">
    <source>
        <dbReference type="PROSITE" id="PS50885"/>
    </source>
</evidence>
<keyword evidence="9" id="KW-1185">Reference proteome</keyword>
<dbReference type="EMBL" id="JAHQZT010000005">
    <property type="protein sequence ID" value="MBV0932725.1"/>
    <property type="molecule type" value="Genomic_DNA"/>
</dbReference>
<feature type="domain" description="Methyl-accepting transducer" evidence="6">
    <location>
        <begin position="270"/>
        <end position="496"/>
    </location>
</feature>
<dbReference type="InterPro" id="IPR004089">
    <property type="entry name" value="MCPsignal_dom"/>
</dbReference>
<evidence type="ECO:0000256" key="3">
    <source>
        <dbReference type="ARBA" id="ARBA00029447"/>
    </source>
</evidence>
<dbReference type="PROSITE" id="PS50111">
    <property type="entry name" value="CHEMOTAXIS_TRANSDUC_2"/>
    <property type="match status" value="1"/>
</dbReference>
<sequence>MLGDLIQREAGHVYPESGDNYLFMVESRFDPAIAPGTALSRSRFEDDTFSHGENLKSGIHTRWGRVKVMRHTELELRFTDPATGQLHPGVRETIRCGENLFVTYPGYSDYRHIPVIGKGVTFSLPGSPDRWGMMCESDLEEVYRRRSLSVRLPLGLVATLALGLGTSAAVQSVLALSSWQAWGLDTGLVMLSVLLFWQLCIRPLSRRLEAMTAVIRNLAEGQGNLSQRLDSADMRADETGDLARWINSFVDNLDSIVAQVIRAAGDVDTHSRQMQSRNRTALEAAAAVDTAADQMLEQVEAQLAGISQASATAEVMKGAMEDVVARAREQYESVRAGTRAIRDIVQTSAQRVEALNQRTGEIDEMVGLITDITAQTNLLALNAAIEAARAGEHGRGFSVVADEVRALASRTQAAAREIGERVERIQSESEAAVRFMESGVEDVDRGLILAEQSTSDSSALHDAVAQMFDTIKHIDRHSQAHGGHARSVTDIATRMNTTVGELQLSSDQVKGTAAKLQQLVGAFEVSDGRRAG</sequence>
<dbReference type="SMART" id="SM00304">
    <property type="entry name" value="HAMP"/>
    <property type="match status" value="1"/>
</dbReference>
<proteinExistence type="inferred from homology"/>
<dbReference type="Proteomes" id="UP000755551">
    <property type="component" value="Unassembled WGS sequence"/>
</dbReference>
<reference evidence="8 9" key="1">
    <citation type="submission" date="2021-06" db="EMBL/GenBank/DDBJ databases">
        <title>Bacterium isolated from marine sediment.</title>
        <authorList>
            <person name="Zhu K.-L."/>
            <person name="Du Z.-J."/>
            <person name="Liang Q.-Y."/>
        </authorList>
    </citation>
    <scope>NUCLEOTIDE SEQUENCE [LARGE SCALE GENOMIC DNA]</scope>
    <source>
        <strain evidence="8 9">A346</strain>
    </source>
</reference>
<dbReference type="RefSeq" id="WP_217334153.1">
    <property type="nucleotide sequence ID" value="NZ_JAHQZT010000005.1"/>
</dbReference>
<accession>A0ABS6M906</accession>
<organism evidence="8 9">
    <name type="scientific">Marinobacterium weihaiense</name>
    <dbReference type="NCBI Taxonomy" id="2851016"/>
    <lineage>
        <taxon>Bacteria</taxon>
        <taxon>Pseudomonadati</taxon>
        <taxon>Pseudomonadota</taxon>
        <taxon>Gammaproteobacteria</taxon>
        <taxon>Oceanospirillales</taxon>
        <taxon>Oceanospirillaceae</taxon>
        <taxon>Marinobacterium</taxon>
    </lineage>
</organism>
<dbReference type="SMART" id="SM00283">
    <property type="entry name" value="MA"/>
    <property type="match status" value="1"/>
</dbReference>
<keyword evidence="5" id="KW-0472">Membrane</keyword>